<feature type="transmembrane region" description="Helical" evidence="1">
    <location>
        <begin position="63"/>
        <end position="80"/>
    </location>
</feature>
<organism evidence="2 3">
    <name type="scientific">Prochlorococcus marinus (strain MIT 9303)</name>
    <dbReference type="NCBI Taxonomy" id="59922"/>
    <lineage>
        <taxon>Bacteria</taxon>
        <taxon>Bacillati</taxon>
        <taxon>Cyanobacteriota</taxon>
        <taxon>Cyanophyceae</taxon>
        <taxon>Synechococcales</taxon>
        <taxon>Prochlorococcaceae</taxon>
        <taxon>Prochlorococcus</taxon>
    </lineage>
</organism>
<dbReference type="Proteomes" id="UP000002274">
    <property type="component" value="Chromosome"/>
</dbReference>
<name>A2CBH6_PROM3</name>
<accession>A2CBH6</accession>
<dbReference type="RefSeq" id="WP_011826712.1">
    <property type="nucleotide sequence ID" value="NC_008820.1"/>
</dbReference>
<sequence>MVNQRSFFAGHPSYFRQEIMPVLRIFEDKRKLILQKILKIILLIALLITAVVILLTFQLISQIAAFILLPVVVVVFAIFYRQLTKQYKTQFKLQVITAIVNFFDSTLQYDPHGRVSKSQFVQSGLFNTSPDRYRGEDRVFGTLGKTRIEFSEVHAEYQSQSTDSDGATHTSWHTIFKGLFFVADFNKQIKGTTVVLPDIAERLFGGVGKFFQHIQKIGRHPELITLEDPAFEKYFVVYGDDQNEARYILTPNLMERIVSFRQRTGQKLRLSFSGENVYVAIPSDHDMFEARVFRTLWSKTLIKSYVDDMALAIGVVEELNLNRRVWTKG</sequence>
<protein>
    <submittedName>
        <fullName evidence="2">Possible Galanin</fullName>
    </submittedName>
</protein>
<keyword evidence="1" id="KW-0472">Membrane</keyword>
<dbReference type="HOGENOM" id="CLU_064247_0_0_3"/>
<evidence type="ECO:0000313" key="3">
    <source>
        <dbReference type="Proteomes" id="UP000002274"/>
    </source>
</evidence>
<evidence type="ECO:0000313" key="2">
    <source>
        <dbReference type="EMBL" id="ABM78836.1"/>
    </source>
</evidence>
<dbReference type="EMBL" id="CP000554">
    <property type="protein sequence ID" value="ABM78836.1"/>
    <property type="molecule type" value="Genomic_DNA"/>
</dbReference>
<feature type="transmembrane region" description="Helical" evidence="1">
    <location>
        <begin position="37"/>
        <end position="57"/>
    </location>
</feature>
<dbReference type="AlphaFoldDB" id="A2CBH6"/>
<evidence type="ECO:0000256" key="1">
    <source>
        <dbReference type="SAM" id="Phobius"/>
    </source>
</evidence>
<dbReference type="BioCyc" id="PMAR59922:G1G80-1836-MONOMER"/>
<dbReference type="Pfam" id="PF11335">
    <property type="entry name" value="DUF3137"/>
    <property type="match status" value="1"/>
</dbReference>
<dbReference type="STRING" id="59922.P9303_21011"/>
<reference evidence="2 3" key="1">
    <citation type="journal article" date="2007" name="PLoS Genet.">
        <title>Patterns and implications of gene gain and loss in the evolution of Prochlorococcus.</title>
        <authorList>
            <person name="Kettler G.C."/>
            <person name="Martiny A.C."/>
            <person name="Huang K."/>
            <person name="Zucker J."/>
            <person name="Coleman M.L."/>
            <person name="Rodrigue S."/>
            <person name="Chen F."/>
            <person name="Lapidus A."/>
            <person name="Ferriera S."/>
            <person name="Johnson J."/>
            <person name="Steglich C."/>
            <person name="Church G.M."/>
            <person name="Richardson P."/>
            <person name="Chisholm S.W."/>
        </authorList>
    </citation>
    <scope>NUCLEOTIDE SEQUENCE [LARGE SCALE GENOMIC DNA]</scope>
    <source>
        <strain evidence="2 3">MIT 9303</strain>
    </source>
</reference>
<proteinExistence type="predicted"/>
<keyword evidence="1" id="KW-1133">Transmembrane helix</keyword>
<gene>
    <name evidence="2" type="ordered locus">P9303_21011</name>
</gene>
<dbReference type="InterPro" id="IPR021484">
    <property type="entry name" value="DUF3137"/>
</dbReference>
<dbReference type="KEGG" id="pmf:P9303_21011"/>
<keyword evidence="1" id="KW-0812">Transmembrane</keyword>